<dbReference type="PANTHER" id="PTHR30151:SF40">
    <property type="entry name" value="TRANSPORT SYSTEM INTEGRAL MEMBRANE PROTEIN"/>
    <property type="match status" value="1"/>
</dbReference>
<dbReference type="AlphaFoldDB" id="A0A366HAR5"/>
<evidence type="ECO:0000259" key="8">
    <source>
        <dbReference type="PROSITE" id="PS50928"/>
    </source>
</evidence>
<protein>
    <submittedName>
        <fullName evidence="9">NitT/TauT family transport system permease protein</fullName>
    </submittedName>
</protein>
<dbReference type="Gene3D" id="1.10.3720.10">
    <property type="entry name" value="MetI-like"/>
    <property type="match status" value="1"/>
</dbReference>
<evidence type="ECO:0000256" key="5">
    <source>
        <dbReference type="ARBA" id="ARBA00022989"/>
    </source>
</evidence>
<feature type="transmembrane region" description="Helical" evidence="7">
    <location>
        <begin position="232"/>
        <end position="254"/>
    </location>
</feature>
<keyword evidence="3" id="KW-1003">Cell membrane</keyword>
<evidence type="ECO:0000313" key="9">
    <source>
        <dbReference type="EMBL" id="RBP38816.1"/>
    </source>
</evidence>
<sequence>MPAILLFETSMSTQIRLSGYRKKLAMLVAILSILLLWQIAAWFLPDFLMPGVPTVMQRLWEDVQSSKFQAALSGSLTRLGIGYIFALLFGIGFGLLGGVLFFFREVLKSAIIILQSIPSIAWVPLFLILMGFGNLPMIVVIALAAFFPAALSVMNATESVLRVHVSAAKVMGASHWAMLRRVYLPAVMPELITGAQLAFGNAWRALISAEMLIGFGHGLGRSLAYAGETADMVGVMSNILTIAILATLIDQVILENLKRRLLRYQYV</sequence>
<keyword evidence="5 7" id="KW-1133">Transmembrane helix</keyword>
<evidence type="ECO:0000256" key="6">
    <source>
        <dbReference type="ARBA" id="ARBA00023136"/>
    </source>
</evidence>
<accession>A0A366HAR5</accession>
<gene>
    <name evidence="9" type="ORF">DFR37_106108</name>
</gene>
<dbReference type="PROSITE" id="PS50928">
    <property type="entry name" value="ABC_TM1"/>
    <property type="match status" value="1"/>
</dbReference>
<keyword evidence="2 7" id="KW-0813">Transport</keyword>
<evidence type="ECO:0000256" key="1">
    <source>
        <dbReference type="ARBA" id="ARBA00004651"/>
    </source>
</evidence>
<feature type="transmembrane region" description="Helical" evidence="7">
    <location>
        <begin position="110"/>
        <end position="132"/>
    </location>
</feature>
<dbReference type="CDD" id="cd06261">
    <property type="entry name" value="TM_PBP2"/>
    <property type="match status" value="1"/>
</dbReference>
<feature type="transmembrane region" description="Helical" evidence="7">
    <location>
        <begin position="182"/>
        <end position="203"/>
    </location>
</feature>
<keyword evidence="4 7" id="KW-0812">Transmembrane</keyword>
<name>A0A366HAR5_9BURK</name>
<dbReference type="InterPro" id="IPR000515">
    <property type="entry name" value="MetI-like"/>
</dbReference>
<dbReference type="Proteomes" id="UP000253628">
    <property type="component" value="Unassembled WGS sequence"/>
</dbReference>
<dbReference type="Pfam" id="PF00528">
    <property type="entry name" value="BPD_transp_1"/>
    <property type="match status" value="1"/>
</dbReference>
<feature type="transmembrane region" description="Helical" evidence="7">
    <location>
        <begin position="24"/>
        <end position="44"/>
    </location>
</feature>
<evidence type="ECO:0000313" key="10">
    <source>
        <dbReference type="Proteomes" id="UP000253628"/>
    </source>
</evidence>
<comment type="caution">
    <text evidence="9">The sequence shown here is derived from an EMBL/GenBank/DDBJ whole genome shotgun (WGS) entry which is preliminary data.</text>
</comment>
<keyword evidence="6 7" id="KW-0472">Membrane</keyword>
<dbReference type="EMBL" id="QNRQ01000006">
    <property type="protein sequence ID" value="RBP38816.1"/>
    <property type="molecule type" value="Genomic_DNA"/>
</dbReference>
<dbReference type="InterPro" id="IPR035906">
    <property type="entry name" value="MetI-like_sf"/>
</dbReference>
<evidence type="ECO:0000256" key="7">
    <source>
        <dbReference type="RuleBase" id="RU363032"/>
    </source>
</evidence>
<organism evidence="9 10">
    <name type="scientific">Eoetvoesiella caeni</name>
    <dbReference type="NCBI Taxonomy" id="645616"/>
    <lineage>
        <taxon>Bacteria</taxon>
        <taxon>Pseudomonadati</taxon>
        <taxon>Pseudomonadota</taxon>
        <taxon>Betaproteobacteria</taxon>
        <taxon>Burkholderiales</taxon>
        <taxon>Alcaligenaceae</taxon>
        <taxon>Eoetvoesiella</taxon>
    </lineage>
</organism>
<dbReference type="GO" id="GO:0005886">
    <property type="term" value="C:plasma membrane"/>
    <property type="evidence" value="ECO:0007669"/>
    <property type="project" value="UniProtKB-SubCell"/>
</dbReference>
<dbReference type="SUPFAM" id="SSF161098">
    <property type="entry name" value="MetI-like"/>
    <property type="match status" value="1"/>
</dbReference>
<feature type="transmembrane region" description="Helical" evidence="7">
    <location>
        <begin position="81"/>
        <end position="103"/>
    </location>
</feature>
<evidence type="ECO:0000256" key="2">
    <source>
        <dbReference type="ARBA" id="ARBA00022448"/>
    </source>
</evidence>
<dbReference type="PANTHER" id="PTHR30151">
    <property type="entry name" value="ALKANE SULFONATE ABC TRANSPORTER-RELATED, MEMBRANE SUBUNIT"/>
    <property type="match status" value="1"/>
</dbReference>
<feature type="transmembrane region" description="Helical" evidence="7">
    <location>
        <begin position="138"/>
        <end position="161"/>
    </location>
</feature>
<reference evidence="9 10" key="1">
    <citation type="submission" date="2018-06" db="EMBL/GenBank/DDBJ databases">
        <title>Genomic Encyclopedia of Type Strains, Phase IV (KMG-IV): sequencing the most valuable type-strain genomes for metagenomic binning, comparative biology and taxonomic classification.</title>
        <authorList>
            <person name="Goeker M."/>
        </authorList>
    </citation>
    <scope>NUCLEOTIDE SEQUENCE [LARGE SCALE GENOMIC DNA]</scope>
    <source>
        <strain evidence="9 10">DSM 25520</strain>
    </source>
</reference>
<dbReference type="GO" id="GO:0055085">
    <property type="term" value="P:transmembrane transport"/>
    <property type="evidence" value="ECO:0007669"/>
    <property type="project" value="InterPro"/>
</dbReference>
<comment type="subcellular location">
    <subcellularLocation>
        <location evidence="1 7">Cell membrane</location>
        <topology evidence="1 7">Multi-pass membrane protein</topology>
    </subcellularLocation>
</comment>
<proteinExistence type="inferred from homology"/>
<keyword evidence="10" id="KW-1185">Reference proteome</keyword>
<feature type="domain" description="ABC transmembrane type-1" evidence="8">
    <location>
        <begin position="72"/>
        <end position="254"/>
    </location>
</feature>
<evidence type="ECO:0000256" key="4">
    <source>
        <dbReference type="ARBA" id="ARBA00022692"/>
    </source>
</evidence>
<comment type="similarity">
    <text evidence="7">Belongs to the binding-protein-dependent transport system permease family.</text>
</comment>
<evidence type="ECO:0000256" key="3">
    <source>
        <dbReference type="ARBA" id="ARBA00022475"/>
    </source>
</evidence>